<accession>A0A4E0RZ45</accession>
<keyword evidence="10" id="KW-1185">Reference proteome</keyword>
<dbReference type="AlphaFoldDB" id="A0A4E0RZ45"/>
<evidence type="ECO:0000313" key="9">
    <source>
        <dbReference type="EMBL" id="THK33171.1"/>
    </source>
</evidence>
<feature type="transmembrane region" description="Helical" evidence="8">
    <location>
        <begin position="287"/>
        <end position="306"/>
    </location>
</feature>
<evidence type="ECO:0000256" key="1">
    <source>
        <dbReference type="ARBA" id="ARBA00004651"/>
    </source>
</evidence>
<keyword evidence="7 8" id="KW-0807">Transducer</keyword>
<feature type="transmembrane region" description="Helical" evidence="8">
    <location>
        <begin position="35"/>
        <end position="64"/>
    </location>
</feature>
<feature type="transmembrane region" description="Helical" evidence="8">
    <location>
        <begin position="360"/>
        <end position="378"/>
    </location>
</feature>
<organism evidence="9 10">
    <name type="scientific">Diachasma alloeum</name>
    <dbReference type="NCBI Taxonomy" id="454923"/>
    <lineage>
        <taxon>Eukaryota</taxon>
        <taxon>Metazoa</taxon>
        <taxon>Ecdysozoa</taxon>
        <taxon>Arthropoda</taxon>
        <taxon>Hexapoda</taxon>
        <taxon>Insecta</taxon>
        <taxon>Pterygota</taxon>
        <taxon>Neoptera</taxon>
        <taxon>Endopterygota</taxon>
        <taxon>Hymenoptera</taxon>
        <taxon>Apocrita</taxon>
        <taxon>Ichneumonoidea</taxon>
        <taxon>Braconidae</taxon>
        <taxon>Opiinae</taxon>
        <taxon>Diachasma</taxon>
    </lineage>
</organism>
<dbReference type="GO" id="GO:0007635">
    <property type="term" value="P:chemosensory behavior"/>
    <property type="evidence" value="ECO:0007669"/>
    <property type="project" value="TreeGrafter"/>
</dbReference>
<evidence type="ECO:0000256" key="2">
    <source>
        <dbReference type="ARBA" id="ARBA00022475"/>
    </source>
</evidence>
<evidence type="ECO:0000256" key="5">
    <source>
        <dbReference type="ARBA" id="ARBA00023136"/>
    </source>
</evidence>
<sequence>MLQTSVIISFFLGLAPCNIDIGVHSSKTVKFTLTWSYSLIGCVYSISLVMFFLGINIVAVPNLYEIPYPNDSVTSMMIIVVLSVQTNIIVVTIIMFYLLFQRHIIAIGNRLSEFDQKYGDTWLGVCDKTLGDFVKFMAIVMQLFLWIAFFVTSVMAGDTLFFVASGFGIIFCSWFLLQYSLINIIIRDRFKGLNDAISRCSVSEGNSFYIGSSSNNQLTVEKFITFTRARAMIYNISLQVSQFYSFPVLLVIFHCSCSSVSSCYFFLMTLMESKSSSPVILSVNSSFWTFMELYPIVILSVSVAMFHEEAKRTADIVYHIIVMCPPDADVVYQLNNFAIELLHKNVQFTACGIFSLDCTLLHSIFGMLVTYLLILLQFKPPEG</sequence>
<keyword evidence="2 8" id="KW-1003">Cell membrane</keyword>
<dbReference type="GO" id="GO:0043025">
    <property type="term" value="C:neuronal cell body"/>
    <property type="evidence" value="ECO:0007669"/>
    <property type="project" value="TreeGrafter"/>
</dbReference>
<evidence type="ECO:0000256" key="4">
    <source>
        <dbReference type="ARBA" id="ARBA00022989"/>
    </source>
</evidence>
<evidence type="ECO:0000256" key="3">
    <source>
        <dbReference type="ARBA" id="ARBA00022692"/>
    </source>
</evidence>
<keyword evidence="4 8" id="KW-1133">Transmembrane helix</keyword>
<comment type="function">
    <text evidence="8">Gustatory receptor which mediates acceptance or avoidance behavior, depending on its substrates.</text>
</comment>
<feature type="transmembrane region" description="Helical" evidence="8">
    <location>
        <begin position="243"/>
        <end position="267"/>
    </location>
</feature>
<dbReference type="Pfam" id="PF08395">
    <property type="entry name" value="7tm_7"/>
    <property type="match status" value="1"/>
</dbReference>
<comment type="subcellular location">
    <subcellularLocation>
        <location evidence="1 8">Cell membrane</location>
        <topology evidence="1 8">Multi-pass membrane protein</topology>
    </subcellularLocation>
</comment>
<gene>
    <name evidence="9" type="primary">Gr26</name>
    <name evidence="9" type="ORF">DALL_DALL000374</name>
</gene>
<keyword evidence="5 8" id="KW-0472">Membrane</keyword>
<dbReference type="PANTHER" id="PTHR21143:SF133">
    <property type="entry name" value="GUSTATORY AND PHEROMONE RECEPTOR 32A-RELATED"/>
    <property type="match status" value="1"/>
</dbReference>
<dbReference type="GO" id="GO:0005886">
    <property type="term" value="C:plasma membrane"/>
    <property type="evidence" value="ECO:0007669"/>
    <property type="project" value="UniProtKB-SubCell"/>
</dbReference>
<dbReference type="GO" id="GO:0008049">
    <property type="term" value="P:male courtship behavior"/>
    <property type="evidence" value="ECO:0007669"/>
    <property type="project" value="TreeGrafter"/>
</dbReference>
<evidence type="ECO:0000313" key="10">
    <source>
        <dbReference type="Proteomes" id="UP000297026"/>
    </source>
</evidence>
<feature type="transmembrane region" description="Helical" evidence="8">
    <location>
        <begin position="161"/>
        <end position="182"/>
    </location>
</feature>
<comment type="similarity">
    <text evidence="8">Belongs to the insect chemoreceptor superfamily. Gustatory receptor (GR) family.</text>
</comment>
<evidence type="ECO:0000256" key="6">
    <source>
        <dbReference type="ARBA" id="ARBA00023170"/>
    </source>
</evidence>
<keyword evidence="3 8" id="KW-0812">Transmembrane</keyword>
<dbReference type="GO" id="GO:0007165">
    <property type="term" value="P:signal transduction"/>
    <property type="evidence" value="ECO:0007669"/>
    <property type="project" value="UniProtKB-KW"/>
</dbReference>
<reference evidence="9" key="1">
    <citation type="submission" date="2019-02" db="EMBL/GenBank/DDBJ databases">
        <title>Genome of the parasitoid wasp Diachasma alloeum, an emerging model for ecological speciation and transitions to asexual reproduction.</title>
        <authorList>
            <person name="Robertson H.M."/>
            <person name="Walden K.K."/>
            <person name="Tvedte E.S."/>
            <person name="Hood G.R."/>
            <person name="Feder J.L."/>
            <person name="Forbes A.A."/>
            <person name="Logsdon J.M."/>
            <person name="Mcelroy K.E."/>
        </authorList>
    </citation>
    <scope>NUCLEOTIDE SEQUENCE [LARGE SCALE GENOMIC DNA]</scope>
    <source>
        <strain evidence="9">Michigan</strain>
    </source>
</reference>
<dbReference type="GO" id="GO:0030425">
    <property type="term" value="C:dendrite"/>
    <property type="evidence" value="ECO:0007669"/>
    <property type="project" value="TreeGrafter"/>
</dbReference>
<evidence type="ECO:0000256" key="7">
    <source>
        <dbReference type="ARBA" id="ARBA00023224"/>
    </source>
</evidence>
<dbReference type="EMBL" id="ML158890">
    <property type="protein sequence ID" value="THK33171.1"/>
    <property type="molecule type" value="Genomic_DNA"/>
</dbReference>
<dbReference type="PANTHER" id="PTHR21143">
    <property type="entry name" value="INVERTEBRATE GUSTATORY RECEPTOR"/>
    <property type="match status" value="1"/>
</dbReference>
<feature type="transmembrane region" description="Helical" evidence="8">
    <location>
        <begin position="136"/>
        <end position="155"/>
    </location>
</feature>
<dbReference type="OrthoDB" id="6366728at2759"/>
<dbReference type="InterPro" id="IPR013604">
    <property type="entry name" value="7TM_chemorcpt"/>
</dbReference>
<evidence type="ECO:0000256" key="8">
    <source>
        <dbReference type="RuleBase" id="RU363108"/>
    </source>
</evidence>
<keyword evidence="6 8" id="KW-0675">Receptor</keyword>
<dbReference type="GO" id="GO:0050909">
    <property type="term" value="P:sensory perception of taste"/>
    <property type="evidence" value="ECO:0007669"/>
    <property type="project" value="InterPro"/>
</dbReference>
<name>A0A4E0RZ45_9HYME</name>
<feature type="transmembrane region" description="Helical" evidence="8">
    <location>
        <begin position="76"/>
        <end position="100"/>
    </location>
</feature>
<dbReference type="Proteomes" id="UP000297026">
    <property type="component" value="Unassembled WGS sequence"/>
</dbReference>
<proteinExistence type="inferred from homology"/>
<protein>
    <recommendedName>
        <fullName evidence="8">Gustatory receptor</fullName>
    </recommendedName>
</protein>
<dbReference type="GO" id="GO:0030424">
    <property type="term" value="C:axon"/>
    <property type="evidence" value="ECO:0007669"/>
    <property type="project" value="TreeGrafter"/>
</dbReference>